<evidence type="ECO:0000313" key="11">
    <source>
        <dbReference type="Proteomes" id="UP000031189"/>
    </source>
</evidence>
<evidence type="ECO:0000256" key="5">
    <source>
        <dbReference type="ARBA" id="ARBA00022989"/>
    </source>
</evidence>
<evidence type="ECO:0000259" key="9">
    <source>
        <dbReference type="Pfam" id="PF12821"/>
    </source>
</evidence>
<accession>A0A0B3VU89</accession>
<feature type="transmembrane region" description="Helical" evidence="8">
    <location>
        <begin position="6"/>
        <end position="24"/>
    </location>
</feature>
<evidence type="ECO:0000256" key="1">
    <source>
        <dbReference type="ARBA" id="ARBA00004651"/>
    </source>
</evidence>
<evidence type="ECO:0000256" key="4">
    <source>
        <dbReference type="ARBA" id="ARBA00022692"/>
    </source>
</evidence>
<dbReference type="Pfam" id="PF12821">
    <property type="entry name" value="ThrE_2"/>
    <property type="match status" value="1"/>
</dbReference>
<dbReference type="EMBL" id="JWHR01000113">
    <property type="protein sequence ID" value="KHS56398.1"/>
    <property type="molecule type" value="Genomic_DNA"/>
</dbReference>
<evidence type="ECO:0000256" key="3">
    <source>
        <dbReference type="ARBA" id="ARBA00022519"/>
    </source>
</evidence>
<dbReference type="InterPro" id="IPR024528">
    <property type="entry name" value="ThrE_2"/>
</dbReference>
<name>A0A0B3VU89_9FIRM</name>
<sequence length="160" mass="17459">MSLFNLLESFFFSSLATIGFSIFFNSPIKSLIPAGIIGGIGWTVYIILFNFSGNAILANFFAAALISLLSEILARKMKYPAIIFVIPGILPLIPGLGLYNTMLSLVEGNYTNAMSIGTNSLFVSASIAMGVLLITSLVKTYYIICFKINNKKLQLKKLIK</sequence>
<comment type="similarity">
    <text evidence="7">Belongs to the ThrE exporter (TC 2.A.79) family.</text>
</comment>
<keyword evidence="6 8" id="KW-0472">Membrane</keyword>
<proteinExistence type="inferred from homology"/>
<dbReference type="OrthoDB" id="9810047at2"/>
<dbReference type="Proteomes" id="UP000031189">
    <property type="component" value="Unassembled WGS sequence"/>
</dbReference>
<dbReference type="InterPro" id="IPR050539">
    <property type="entry name" value="ThrE_Dicarb/AminoAcid_Exp"/>
</dbReference>
<evidence type="ECO:0000256" key="6">
    <source>
        <dbReference type="ARBA" id="ARBA00023136"/>
    </source>
</evidence>
<comment type="subcellular location">
    <subcellularLocation>
        <location evidence="1">Cell membrane</location>
        <topology evidence="1">Multi-pass membrane protein</topology>
    </subcellularLocation>
</comment>
<dbReference type="AlphaFoldDB" id="A0A0B3VU89"/>
<keyword evidence="3" id="KW-0997">Cell inner membrane</keyword>
<organism evidence="10 11">
    <name type="scientific">Terrisporobacter othiniensis</name>
    <dbReference type="NCBI Taxonomy" id="1577792"/>
    <lineage>
        <taxon>Bacteria</taxon>
        <taxon>Bacillati</taxon>
        <taxon>Bacillota</taxon>
        <taxon>Clostridia</taxon>
        <taxon>Peptostreptococcales</taxon>
        <taxon>Peptostreptococcaceae</taxon>
        <taxon>Terrisporobacter</taxon>
    </lineage>
</organism>
<feature type="domain" description="Threonine/Serine exporter ThrE" evidence="9">
    <location>
        <begin position="10"/>
        <end position="136"/>
    </location>
</feature>
<gene>
    <name evidence="10" type="ORF">QX51_14215</name>
</gene>
<dbReference type="PANTHER" id="PTHR34390:SF1">
    <property type="entry name" value="SUCCINATE TRANSPORTER SUBUNIT YJJB-RELATED"/>
    <property type="match status" value="1"/>
</dbReference>
<comment type="caution">
    <text evidence="10">The sequence shown here is derived from an EMBL/GenBank/DDBJ whole genome shotgun (WGS) entry which is preliminary data.</text>
</comment>
<feature type="transmembrane region" description="Helical" evidence="8">
    <location>
        <begin position="121"/>
        <end position="144"/>
    </location>
</feature>
<dbReference type="GO" id="GO:0005886">
    <property type="term" value="C:plasma membrane"/>
    <property type="evidence" value="ECO:0007669"/>
    <property type="project" value="UniProtKB-SubCell"/>
</dbReference>
<protein>
    <submittedName>
        <fullName evidence="10">Membrane protein</fullName>
    </submittedName>
</protein>
<keyword evidence="4 8" id="KW-0812">Transmembrane</keyword>
<keyword evidence="5 8" id="KW-1133">Transmembrane helix</keyword>
<dbReference type="RefSeq" id="WP_039680556.1">
    <property type="nucleotide sequence ID" value="NZ_JAWGXO010000008.1"/>
</dbReference>
<dbReference type="GO" id="GO:0015744">
    <property type="term" value="P:succinate transport"/>
    <property type="evidence" value="ECO:0007669"/>
    <property type="project" value="TreeGrafter"/>
</dbReference>
<evidence type="ECO:0000256" key="2">
    <source>
        <dbReference type="ARBA" id="ARBA00022475"/>
    </source>
</evidence>
<keyword evidence="2" id="KW-1003">Cell membrane</keyword>
<evidence type="ECO:0000256" key="8">
    <source>
        <dbReference type="SAM" id="Phobius"/>
    </source>
</evidence>
<reference evidence="10 11" key="1">
    <citation type="submission" date="2014-12" db="EMBL/GenBank/DDBJ databases">
        <title>Draft genome sequence of Terrisporobacter sp. 08-306576, isolated from the blood culture of a bacteremia patient.</title>
        <authorList>
            <person name="Lund L.C."/>
            <person name="Sydenham T.V."/>
            <person name="Hogh S.V."/>
            <person name="Skov M.N."/>
            <person name="Kemp M."/>
            <person name="Justesen U.S."/>
        </authorList>
    </citation>
    <scope>NUCLEOTIDE SEQUENCE [LARGE SCALE GENOMIC DNA]</scope>
    <source>
        <strain evidence="10 11">08-306576</strain>
    </source>
</reference>
<dbReference type="STRING" id="1577792.QX51_14215"/>
<keyword evidence="11" id="KW-1185">Reference proteome</keyword>
<evidence type="ECO:0000313" key="10">
    <source>
        <dbReference type="EMBL" id="KHS56398.1"/>
    </source>
</evidence>
<feature type="transmembrane region" description="Helical" evidence="8">
    <location>
        <begin position="81"/>
        <end position="101"/>
    </location>
</feature>
<evidence type="ECO:0000256" key="7">
    <source>
        <dbReference type="ARBA" id="ARBA00034125"/>
    </source>
</evidence>
<dbReference type="PANTHER" id="PTHR34390">
    <property type="entry name" value="UPF0442 PROTEIN YJJB-RELATED"/>
    <property type="match status" value="1"/>
</dbReference>